<proteinExistence type="predicted"/>
<keyword evidence="2" id="KW-1185">Reference proteome</keyword>
<name>A0A6P1T0M4_9RHOB</name>
<reference evidence="1 2" key="1">
    <citation type="submission" date="2019-12" db="EMBL/GenBank/DDBJ databases">
        <title>Complete genome sequence of Algicella marina strain 9Alg 56(T) isolated from the red alga Tichocarpus crinitus.</title>
        <authorList>
            <person name="Kim S.-G."/>
            <person name="Nedashkovskaya O.I."/>
        </authorList>
    </citation>
    <scope>NUCLEOTIDE SEQUENCE [LARGE SCALE GENOMIC DNA]</scope>
    <source>
        <strain evidence="1 2">9Alg 56</strain>
    </source>
</reference>
<dbReference type="KEGG" id="amaq:GO499_07140"/>
<dbReference type="Proteomes" id="UP000464495">
    <property type="component" value="Chromosome"/>
</dbReference>
<dbReference type="EMBL" id="CP046620">
    <property type="protein sequence ID" value="QHQ34986.1"/>
    <property type="molecule type" value="Genomic_DNA"/>
</dbReference>
<evidence type="ECO:0000313" key="2">
    <source>
        <dbReference type="Proteomes" id="UP000464495"/>
    </source>
</evidence>
<organism evidence="1 2">
    <name type="scientific">Algicella marina</name>
    <dbReference type="NCBI Taxonomy" id="2683284"/>
    <lineage>
        <taxon>Bacteria</taxon>
        <taxon>Pseudomonadati</taxon>
        <taxon>Pseudomonadota</taxon>
        <taxon>Alphaproteobacteria</taxon>
        <taxon>Rhodobacterales</taxon>
        <taxon>Paracoccaceae</taxon>
        <taxon>Algicella</taxon>
    </lineage>
</organism>
<accession>A0A6P1T0M4</accession>
<protein>
    <submittedName>
        <fullName evidence="1">Uncharacterized protein</fullName>
    </submittedName>
</protein>
<gene>
    <name evidence="1" type="ORF">GO499_07140</name>
</gene>
<sequence length="345" mass="39082">MNRPLWPDGENHAELAENWQRLRKNLTSGDENWSFWIDWYERHLHGKPPQDWPLLGKIALIPEEDWEKGAGHVNLIIARLSSPSRVKTLANSLPNAETIQRNPDTGLFEAIPAEIEQKTRFRNAINKVRESLDDLDDYRTINEPLPLDFYTKKLRKKMDRYAGEALPLHDAFEAAYHGLCQTCPSSETPFGQAVAELINDLQTGFKDLRDDPEVDKTVRSRVRRKPHLSSVEAADSLAPVIESVAQDSDAKLKETLGANFELIRQPLSAEEISDERVSEERANALYDTISKSAKVQDIRHREETSRYQTIVDAADDARKLGQGGDVLAKTSNAILDFVSTYWPLG</sequence>
<dbReference type="AlphaFoldDB" id="A0A6P1T0M4"/>
<evidence type="ECO:0000313" key="1">
    <source>
        <dbReference type="EMBL" id="QHQ34986.1"/>
    </source>
</evidence>